<feature type="transmembrane region" description="Helical" evidence="1">
    <location>
        <begin position="72"/>
        <end position="93"/>
    </location>
</feature>
<evidence type="ECO:0000313" key="3">
    <source>
        <dbReference type="Proteomes" id="UP000002648"/>
    </source>
</evidence>
<keyword evidence="1" id="KW-1133">Transmembrane helix</keyword>
<protein>
    <submittedName>
        <fullName evidence="2">Uncharacterized protein</fullName>
    </submittedName>
</protein>
<keyword evidence="1" id="KW-0472">Membrane</keyword>
<dbReference type="RefSeq" id="WP_004857682.1">
    <property type="nucleotide sequence ID" value="NZ_JH725050.1"/>
</dbReference>
<name>A0A9P2S1E7_BARTA</name>
<proteinExistence type="predicted"/>
<comment type="caution">
    <text evidence="2">The sequence shown here is derived from an EMBL/GenBank/DDBJ whole genome shotgun (WGS) entry which is preliminary data.</text>
</comment>
<dbReference type="OrthoDB" id="7926432at2"/>
<keyword evidence="1" id="KW-0812">Transmembrane</keyword>
<gene>
    <name evidence="2" type="ORF">ME9_00083</name>
</gene>
<accession>A0A9P2S1E7</accession>
<evidence type="ECO:0000256" key="1">
    <source>
        <dbReference type="SAM" id="Phobius"/>
    </source>
</evidence>
<reference evidence="2 3" key="1">
    <citation type="submission" date="2012-03" db="EMBL/GenBank/DDBJ databases">
        <title>The Genome Sequence of Bartonella taylorii 8TBB.</title>
        <authorList>
            <consortium name="The Broad Institute Genome Sequencing Platform"/>
            <consortium name="The Broad Institute Genome Sequencing Center for Infectious Disease"/>
            <person name="Feldgarden M."/>
            <person name="Kirby J."/>
            <person name="Kosoy M."/>
            <person name="Birtles R."/>
            <person name="Probert W.S."/>
            <person name="Chiaraviglio L."/>
            <person name="Young S.K."/>
            <person name="Zeng Q."/>
            <person name="Gargeya S."/>
            <person name="Fitzgerald M."/>
            <person name="Haas B."/>
            <person name="Abouelleil A."/>
            <person name="Alvarado L."/>
            <person name="Arachchi H.M."/>
            <person name="Berlin A."/>
            <person name="Chapman S.B."/>
            <person name="Gearin G."/>
            <person name="Goldberg J."/>
            <person name="Griggs A."/>
            <person name="Gujja S."/>
            <person name="Hansen M."/>
            <person name="Heiman D."/>
            <person name="Howarth C."/>
            <person name="Larimer J."/>
            <person name="Lui A."/>
            <person name="MacDonald P.J.P."/>
            <person name="McCowen C."/>
            <person name="Montmayeur A."/>
            <person name="Murphy C."/>
            <person name="Neiman D."/>
            <person name="Pearson M."/>
            <person name="Priest M."/>
            <person name="Roberts A."/>
            <person name="Saif S."/>
            <person name="Shea T."/>
            <person name="Sisk P."/>
            <person name="Stolte C."/>
            <person name="Sykes S."/>
            <person name="Wortman J."/>
            <person name="Nusbaum C."/>
            <person name="Birren B."/>
        </authorList>
    </citation>
    <scope>NUCLEOTIDE SEQUENCE [LARGE SCALE GENOMIC DNA]</scope>
    <source>
        <strain evidence="2 3">8TBB</strain>
    </source>
</reference>
<evidence type="ECO:0000313" key="2">
    <source>
        <dbReference type="EMBL" id="EJF97817.1"/>
    </source>
</evidence>
<sequence>MKIFQKIALYTVTIAFFFSQVLEANAYYLNSHSQGSSFASTVSKENKVVNMVMDHISTQSTEQDFKKGVVKVGIMMGLAPAVWGLLAYFTWLFSKKRPPYRTPGQKAFDAFADSAWMLI</sequence>
<dbReference type="EMBL" id="AIMD01000003">
    <property type="protein sequence ID" value="EJF97817.1"/>
    <property type="molecule type" value="Genomic_DNA"/>
</dbReference>
<dbReference type="Proteomes" id="UP000002648">
    <property type="component" value="Unassembled WGS sequence"/>
</dbReference>
<keyword evidence="3" id="KW-1185">Reference proteome</keyword>
<organism evidence="2 3">
    <name type="scientific">Bartonella taylorii 8TBB</name>
    <dbReference type="NCBI Taxonomy" id="1094560"/>
    <lineage>
        <taxon>Bacteria</taxon>
        <taxon>Pseudomonadati</taxon>
        <taxon>Pseudomonadota</taxon>
        <taxon>Alphaproteobacteria</taxon>
        <taxon>Hyphomicrobiales</taxon>
        <taxon>Bartonellaceae</taxon>
        <taxon>Bartonella</taxon>
    </lineage>
</organism>
<dbReference type="AlphaFoldDB" id="A0A9P2S1E7"/>